<keyword evidence="1" id="KW-0812">Transmembrane</keyword>
<sequence>MDITNRDVREITMSKKPNKEKLLDKVNDEKPVKSKILTLPILIIGFLVVVFGAYMLYAMTHMHVTSKTETSTIKKSSNSEKASSSNKKYVAGKDYKINYNNTDLIDKATIQKGLKASYLTDINDLMNTDEQTGSNMAKIEVYYNKDKNLLVENLFKNGHSTNEATTAVVYDLKNNQIVNSGVNYDTNYQPSWLVYTWERLTK</sequence>
<protein>
    <submittedName>
        <fullName evidence="2">Alanyl-tRNA synthetase</fullName>
    </submittedName>
</protein>
<gene>
    <name evidence="2" type="ORF">BMR96_09350</name>
</gene>
<dbReference type="EMBL" id="MPLS01000059">
    <property type="protein sequence ID" value="ORI97053.1"/>
    <property type="molecule type" value="Genomic_DNA"/>
</dbReference>
<keyword evidence="1" id="KW-0472">Membrane</keyword>
<evidence type="ECO:0000313" key="2">
    <source>
        <dbReference type="EMBL" id="ORI97053.1"/>
    </source>
</evidence>
<evidence type="ECO:0000256" key="1">
    <source>
        <dbReference type="SAM" id="Phobius"/>
    </source>
</evidence>
<dbReference type="STRING" id="33968.BMS77_10065"/>
<dbReference type="GO" id="GO:0004812">
    <property type="term" value="F:aminoacyl-tRNA ligase activity"/>
    <property type="evidence" value="ECO:0007669"/>
    <property type="project" value="UniProtKB-KW"/>
</dbReference>
<reference evidence="2 3" key="1">
    <citation type="journal article" date="2017" name="Front. Microbiol.">
        <title>Genomic Characterization of Dairy Associated Leuconostoc Species and Diversity of Leuconostocs in Undefined Mixed Mesophilic Starter Cultures.</title>
        <authorList>
            <person name="Frantzen C.A."/>
            <person name="Kot W."/>
            <person name="Pedersen T.B."/>
            <person name="Ardo Y.M."/>
            <person name="Broadbent J.R."/>
            <person name="Neve H."/>
            <person name="Hansen L.H."/>
            <person name="Dal Bello F."/>
            <person name="Ostlie H.M."/>
            <person name="Kleppen H.P."/>
            <person name="Vogensen F.K."/>
            <person name="Holo H."/>
        </authorList>
    </citation>
    <scope>NUCLEOTIDE SEQUENCE [LARGE SCALE GENOMIC DNA]</scope>
    <source>
        <strain evidence="2 3">LMGCF08</strain>
    </source>
</reference>
<evidence type="ECO:0000313" key="3">
    <source>
        <dbReference type="Proteomes" id="UP000192288"/>
    </source>
</evidence>
<keyword evidence="1" id="KW-1133">Transmembrane helix</keyword>
<keyword evidence="2" id="KW-0436">Ligase</keyword>
<name>A0A1X0VBE8_LEUPS</name>
<dbReference type="AlphaFoldDB" id="A0A1X0VBE8"/>
<comment type="caution">
    <text evidence="2">The sequence shown here is derived from an EMBL/GenBank/DDBJ whole genome shotgun (WGS) entry which is preliminary data.</text>
</comment>
<proteinExistence type="predicted"/>
<organism evidence="2 3">
    <name type="scientific">Leuconostoc pseudomesenteroides</name>
    <dbReference type="NCBI Taxonomy" id="33968"/>
    <lineage>
        <taxon>Bacteria</taxon>
        <taxon>Bacillati</taxon>
        <taxon>Bacillota</taxon>
        <taxon>Bacilli</taxon>
        <taxon>Lactobacillales</taxon>
        <taxon>Lactobacillaceae</taxon>
        <taxon>Leuconostoc</taxon>
    </lineage>
</organism>
<accession>A0A1X0VBE8</accession>
<dbReference type="Proteomes" id="UP000192288">
    <property type="component" value="Unassembled WGS sequence"/>
</dbReference>
<feature type="transmembrane region" description="Helical" evidence="1">
    <location>
        <begin position="36"/>
        <end position="57"/>
    </location>
</feature>
<keyword evidence="2" id="KW-0030">Aminoacyl-tRNA synthetase</keyword>
<dbReference type="RefSeq" id="WP_080519629.1">
    <property type="nucleotide sequence ID" value="NZ_MPLS01000059.1"/>
</dbReference>